<organism evidence="1 2">
    <name type="scientific">Neobacillus sedimentimangrovi</name>
    <dbReference type="NCBI Taxonomy" id="2699460"/>
    <lineage>
        <taxon>Bacteria</taxon>
        <taxon>Bacillati</taxon>
        <taxon>Bacillota</taxon>
        <taxon>Bacilli</taxon>
        <taxon>Bacillales</taxon>
        <taxon>Bacillaceae</taxon>
        <taxon>Neobacillus</taxon>
    </lineage>
</organism>
<evidence type="ECO:0000313" key="1">
    <source>
        <dbReference type="EMBL" id="MCD4838652.1"/>
    </source>
</evidence>
<accession>A0ABS8QHA6</accession>
<sequence length="46" mass="5227">MITRKNSFLTMVVFREINCISFTQIEANGVKNIGIPMYGCEKDEGK</sequence>
<proteinExistence type="predicted"/>
<keyword evidence="2" id="KW-1185">Reference proteome</keyword>
<gene>
    <name evidence="1" type="ORF">LRS37_07150</name>
</gene>
<evidence type="ECO:0000313" key="2">
    <source>
        <dbReference type="Proteomes" id="UP001162836"/>
    </source>
</evidence>
<dbReference type="EMBL" id="JAJODE010000014">
    <property type="protein sequence ID" value="MCD4838652.1"/>
    <property type="molecule type" value="Genomic_DNA"/>
</dbReference>
<dbReference type="Proteomes" id="UP001162836">
    <property type="component" value="Unassembled WGS sequence"/>
</dbReference>
<protein>
    <submittedName>
        <fullName evidence="1">Uncharacterized protein</fullName>
    </submittedName>
</protein>
<comment type="caution">
    <text evidence="1">The sequence shown here is derived from an EMBL/GenBank/DDBJ whole genome shotgun (WGS) entry which is preliminary data.</text>
</comment>
<name>A0ABS8QHA6_9BACI</name>
<reference evidence="1 2" key="1">
    <citation type="journal article" date="2023" name="Antonie Van Leeuwenhoek">
        <title>Unveiling the genomic potential of a novel thermostable glycoside hydrolases producing Neobacillus sedimentimangrovi UE25.</title>
        <authorList>
            <person name="Ejaz U."/>
            <person name="Saleem F."/>
            <person name="Rashid R."/>
            <person name="Hasan K.A."/>
            <person name="Syed M.N."/>
            <person name="Sohail M."/>
        </authorList>
    </citation>
    <scope>NUCLEOTIDE SEQUENCE [LARGE SCALE GENOMIC DNA]</scope>
    <source>
        <strain evidence="1 2">UE25</strain>
    </source>
</reference>